<evidence type="ECO:0000259" key="2">
    <source>
        <dbReference type="Pfam" id="PF11296"/>
    </source>
</evidence>
<dbReference type="Proteomes" id="UP001597492">
    <property type="component" value="Unassembled WGS sequence"/>
</dbReference>
<gene>
    <name evidence="4" type="ORF">ACFSW7_11710</name>
</gene>
<dbReference type="InterPro" id="IPR021447">
    <property type="entry name" value="DUF3097_C"/>
</dbReference>
<dbReference type="RefSeq" id="WP_019617377.1">
    <property type="nucleotide sequence ID" value="NZ_JBHUNE010000008.1"/>
</dbReference>
<sequence length="279" mass="31347">MDDRYDNDPIARMRESRRPKGPRPVAARKGMWLEDPGTEFFGQLVGADRETVTLRDADGAQRKFPRHGLFFDDDGAVTLKFGAPRSKTPSRSASGSVYVEGARARVARAGRIFVEGRHDAELVEKVWGHDLRIEGVAVEYLEGADHLEEVLREFAPGGERRAGILLDHLVAGSKETRIADGIMRQFGSDCVLVLGHPYIDVWQAVRPERLGMREWPYIPRGQSWKHGICAHLGWPHEEQADIARAWQRILGQVRNWNDLEPSVIGRVEELIDFVTAPGA</sequence>
<feature type="region of interest" description="Disordered" evidence="1">
    <location>
        <begin position="1"/>
        <end position="25"/>
    </location>
</feature>
<name>A0ABW5UZT1_9MICO</name>
<evidence type="ECO:0000256" key="1">
    <source>
        <dbReference type="SAM" id="MobiDB-lite"/>
    </source>
</evidence>
<feature type="compositionally biased region" description="Basic and acidic residues" evidence="1">
    <location>
        <begin position="1"/>
        <end position="18"/>
    </location>
</feature>
<evidence type="ECO:0000313" key="5">
    <source>
        <dbReference type="Proteomes" id="UP001597492"/>
    </source>
</evidence>
<protein>
    <submittedName>
        <fullName evidence="4">DUF3097 family protein</fullName>
    </submittedName>
</protein>
<evidence type="ECO:0000313" key="4">
    <source>
        <dbReference type="EMBL" id="MFD2759041.1"/>
    </source>
</evidence>
<evidence type="ECO:0000259" key="3">
    <source>
        <dbReference type="Pfam" id="PF22845"/>
    </source>
</evidence>
<keyword evidence="5" id="KW-1185">Reference proteome</keyword>
<accession>A0ABW5UZT1</accession>
<dbReference type="EMBL" id="JBHUNE010000008">
    <property type="protein sequence ID" value="MFD2759041.1"/>
    <property type="molecule type" value="Genomic_DNA"/>
</dbReference>
<organism evidence="4 5">
    <name type="scientific">Gulosibacter faecalis</name>
    <dbReference type="NCBI Taxonomy" id="272240"/>
    <lineage>
        <taxon>Bacteria</taxon>
        <taxon>Bacillati</taxon>
        <taxon>Actinomycetota</taxon>
        <taxon>Actinomycetes</taxon>
        <taxon>Micrococcales</taxon>
        <taxon>Microbacteriaceae</taxon>
        <taxon>Gulosibacter</taxon>
    </lineage>
</organism>
<feature type="domain" description="DUF3097" evidence="2">
    <location>
        <begin position="111"/>
        <end position="275"/>
    </location>
</feature>
<proteinExistence type="predicted"/>
<feature type="domain" description="DUF3097" evidence="3">
    <location>
        <begin position="25"/>
        <end position="68"/>
    </location>
</feature>
<reference evidence="5" key="1">
    <citation type="journal article" date="2019" name="Int. J. Syst. Evol. Microbiol.">
        <title>The Global Catalogue of Microorganisms (GCM) 10K type strain sequencing project: providing services to taxonomists for standard genome sequencing and annotation.</title>
        <authorList>
            <consortium name="The Broad Institute Genomics Platform"/>
            <consortium name="The Broad Institute Genome Sequencing Center for Infectious Disease"/>
            <person name="Wu L."/>
            <person name="Ma J."/>
        </authorList>
    </citation>
    <scope>NUCLEOTIDE SEQUENCE [LARGE SCALE GENOMIC DNA]</scope>
    <source>
        <strain evidence="5">TISTR 1514</strain>
    </source>
</reference>
<dbReference type="InterPro" id="IPR053883">
    <property type="entry name" value="DUF3097_N"/>
</dbReference>
<comment type="caution">
    <text evidence="4">The sequence shown here is derived from an EMBL/GenBank/DDBJ whole genome shotgun (WGS) entry which is preliminary data.</text>
</comment>
<dbReference type="Pfam" id="PF11296">
    <property type="entry name" value="DUF3097_C"/>
    <property type="match status" value="1"/>
</dbReference>
<dbReference type="Pfam" id="PF22845">
    <property type="entry name" value="DUF3097_N"/>
    <property type="match status" value="1"/>
</dbReference>